<feature type="domain" description="Histone deacetylase complex subunit SAP130 C-terminal" evidence="8">
    <location>
        <begin position="912"/>
        <end position="1128"/>
    </location>
</feature>
<sequence length="1144" mass="122593">MSSPSLPQASNPAVNLPATPISVAAEKKPASGQVVTTKVHLSGEVTDGSKAKQVTKKTTVETISKTGGENKHNYQESTPIVTNYPATKHTIIPVTAPPAKKTAEGMTPQPSTSGPAGVTLSHHIGPGNVLQPPLSVIPSGAKITGIATTQVSRGSHITAVRPGLPTATIMRSTNLAGHQPLPGGETVLSQVYMYPQHVQVGQSATGPSHIQAKLLAPSTVMTAGLRLGTPPQGVSTSMTDHNRNLGQVISGAPRGTYQAVPVTAGSMPPAALGQTVLAADNKSHIPTQVQPITLQVKADGSSHATYQSVVAPSTTLKHDAPAGGIVTSQQPQQMGQNQRQDGNPPLKVEVRMVICSDNTADKVKNEQFRVEQVMSRPDAKEVRLEMRPELKGGVNQGGVTQLEQGSGKIVKTEVTDSKKSVKDRLVDPKERSNAKENRKTDVTIPKGEREVEVQRVYRPEKKMSLKTEIRHDGLRPGDPPAWPGGTLQHAATTRHSFMQAPPQKTRMTVSPSAVVPSAKPHVRAHTVNSAPPATTMSTSTAAAILVSASAAPASVRQQVPNTIPASNSIVSSASIPVAKVYPRQQQQTLPPQSQQMQHATTTRVMTNSVRLSLPSTSGTDTTSAPTSFQPLQSSVRGPIPLPTIQTLPSVTGQDNRQHRPQSTVISTQQPFHHPHGRYNFSGELFGYPTMLQSYPGHPYGPIQGTSLRGAQDGHARYPFVTTSASLPTVGHPHGPPGGPVRYGGLMMLDPISMSLSPGVTTASDGHSGESPHGAGTINQVGSNSTSDSPTAVANSGASPRPSILRKRVSESSALRKHPISALNSSHHSRPNSPASKLDSMRQPTASASPKPNFKRGLNFTKVESDSLPNSQQSVESNASETSTDTAPSSVGSVKIKPDPDAQPSEVAQNSNSNDALVVPSSQLSEEGTPSPRKKQRKQVLKVATEHPDIPQDPSTDEEVEKIPRVSYKALKKQRKAIKAEHMKVVQYVKRTCPRLMDAYRSTCSWKPALNHFERYSDVKQKEEKKASIHEIANQRGIIKKTEGWKIKHISGQFEDLTSLEQEIHDEIEDMKRGLATLQKREEDGETATVYELVQGSLQRSKYVIDNLGEARTIVMKLLEHKPKVSTILKKHANKRHAKKKNTSP</sequence>
<keyword evidence="6" id="KW-0539">Nucleus</keyword>
<keyword evidence="10" id="KW-1185">Reference proteome</keyword>
<evidence type="ECO:0000256" key="5">
    <source>
        <dbReference type="ARBA" id="ARBA00023163"/>
    </source>
</evidence>
<feature type="compositionally biased region" description="Basic and acidic residues" evidence="7">
    <location>
        <begin position="410"/>
        <end position="439"/>
    </location>
</feature>
<feature type="compositionally biased region" description="Polar residues" evidence="7">
    <location>
        <begin position="613"/>
        <end position="635"/>
    </location>
</feature>
<keyword evidence="3" id="KW-0678">Repressor</keyword>
<evidence type="ECO:0000256" key="4">
    <source>
        <dbReference type="ARBA" id="ARBA00023015"/>
    </source>
</evidence>
<evidence type="ECO:0000313" key="9">
    <source>
        <dbReference type="EMBL" id="KAJ8030775.1"/>
    </source>
</evidence>
<evidence type="ECO:0000256" key="1">
    <source>
        <dbReference type="ARBA" id="ARBA00004123"/>
    </source>
</evidence>
<feature type="compositionally biased region" description="Polar residues" evidence="7">
    <location>
        <begin position="776"/>
        <end position="797"/>
    </location>
</feature>
<dbReference type="OrthoDB" id="10048604at2759"/>
<evidence type="ECO:0000313" key="10">
    <source>
        <dbReference type="Proteomes" id="UP001152320"/>
    </source>
</evidence>
<protein>
    <recommendedName>
        <fullName evidence="8">Histone deacetylase complex subunit SAP130 C-terminal domain-containing protein</fullName>
    </recommendedName>
</protein>
<keyword evidence="5" id="KW-0804">Transcription</keyword>
<dbReference type="InterPro" id="IPR031963">
    <property type="entry name" value="SAP130_C"/>
</dbReference>
<proteinExistence type="inferred from homology"/>
<feature type="region of interest" description="Disordered" evidence="7">
    <location>
        <begin position="613"/>
        <end position="638"/>
    </location>
</feature>
<dbReference type="EMBL" id="JAIZAY010000013">
    <property type="protein sequence ID" value="KAJ8030775.1"/>
    <property type="molecule type" value="Genomic_DNA"/>
</dbReference>
<evidence type="ECO:0000256" key="6">
    <source>
        <dbReference type="ARBA" id="ARBA00023242"/>
    </source>
</evidence>
<dbReference type="Pfam" id="PF16014">
    <property type="entry name" value="SAP130_C"/>
    <property type="match status" value="1"/>
</dbReference>
<dbReference type="PANTHER" id="PTHR13497">
    <property type="entry name" value="HISTONE DEACETYLASE COMPLEX SUBUNIT SAP130"/>
    <property type="match status" value="1"/>
</dbReference>
<accession>A0A9Q1BQ76</accession>
<organism evidence="9 10">
    <name type="scientific">Holothuria leucospilota</name>
    <name type="common">Black long sea cucumber</name>
    <name type="synonym">Mertensiothuria leucospilota</name>
    <dbReference type="NCBI Taxonomy" id="206669"/>
    <lineage>
        <taxon>Eukaryota</taxon>
        <taxon>Metazoa</taxon>
        <taxon>Echinodermata</taxon>
        <taxon>Eleutherozoa</taxon>
        <taxon>Echinozoa</taxon>
        <taxon>Holothuroidea</taxon>
        <taxon>Aspidochirotacea</taxon>
        <taxon>Aspidochirotida</taxon>
        <taxon>Holothuriidae</taxon>
        <taxon>Holothuria</taxon>
    </lineage>
</organism>
<keyword evidence="4" id="KW-0805">Transcription regulation</keyword>
<gene>
    <name evidence="9" type="ORF">HOLleu_27278</name>
</gene>
<feature type="compositionally biased region" description="Polar residues" evidence="7">
    <location>
        <begin position="866"/>
        <end position="891"/>
    </location>
</feature>
<dbReference type="PANTHER" id="PTHR13497:SF3">
    <property type="entry name" value="HISTONE DEACETYLASE COMPLEX SUBUNIT SAP130"/>
    <property type="match status" value="1"/>
</dbReference>
<name>A0A9Q1BQ76_HOLLE</name>
<feature type="region of interest" description="Disordered" evidence="7">
    <location>
        <begin position="756"/>
        <end position="959"/>
    </location>
</feature>
<dbReference type="GO" id="GO:0070822">
    <property type="term" value="C:Sin3-type complex"/>
    <property type="evidence" value="ECO:0007669"/>
    <property type="project" value="TreeGrafter"/>
</dbReference>
<feature type="compositionally biased region" description="Polar residues" evidence="7">
    <location>
        <begin position="905"/>
        <end position="927"/>
    </location>
</feature>
<evidence type="ECO:0000256" key="3">
    <source>
        <dbReference type="ARBA" id="ARBA00022491"/>
    </source>
</evidence>
<dbReference type="InterPro" id="IPR024137">
    <property type="entry name" value="His_deAcase_cplx_SAP130"/>
</dbReference>
<evidence type="ECO:0000256" key="7">
    <source>
        <dbReference type="SAM" id="MobiDB-lite"/>
    </source>
</evidence>
<comment type="caution">
    <text evidence="9">The sequence shown here is derived from an EMBL/GenBank/DDBJ whole genome shotgun (WGS) entry which is preliminary data.</text>
</comment>
<comment type="subcellular location">
    <subcellularLocation>
        <location evidence="1">Nucleus</location>
    </subcellularLocation>
</comment>
<feature type="region of interest" description="Disordered" evidence="7">
    <location>
        <begin position="391"/>
        <end position="439"/>
    </location>
</feature>
<evidence type="ECO:0000259" key="8">
    <source>
        <dbReference type="Pfam" id="PF16014"/>
    </source>
</evidence>
<comment type="similarity">
    <text evidence="2">Belongs to the SAP130 family.</text>
</comment>
<reference evidence="9" key="1">
    <citation type="submission" date="2021-10" db="EMBL/GenBank/DDBJ databases">
        <title>Tropical sea cucumber genome reveals ecological adaptation and Cuvierian tubules defense mechanism.</title>
        <authorList>
            <person name="Chen T."/>
        </authorList>
    </citation>
    <scope>NUCLEOTIDE SEQUENCE</scope>
    <source>
        <strain evidence="9">Nanhai2018</strain>
        <tissue evidence="9">Muscle</tissue>
    </source>
</reference>
<evidence type="ECO:0000256" key="2">
    <source>
        <dbReference type="ARBA" id="ARBA00007859"/>
    </source>
</evidence>
<dbReference type="GO" id="GO:0000122">
    <property type="term" value="P:negative regulation of transcription by RNA polymerase II"/>
    <property type="evidence" value="ECO:0007669"/>
    <property type="project" value="TreeGrafter"/>
</dbReference>
<feature type="compositionally biased region" description="Polar residues" evidence="7">
    <location>
        <begin position="821"/>
        <end position="834"/>
    </location>
</feature>
<dbReference type="Proteomes" id="UP001152320">
    <property type="component" value="Chromosome 13"/>
</dbReference>
<dbReference type="AlphaFoldDB" id="A0A9Q1BQ76"/>